<keyword evidence="5" id="KW-1185">Reference proteome</keyword>
<dbReference type="GO" id="GO:0008270">
    <property type="term" value="F:zinc ion binding"/>
    <property type="evidence" value="ECO:0007669"/>
    <property type="project" value="UniProtKB-KW"/>
</dbReference>
<proteinExistence type="predicted"/>
<dbReference type="InterPro" id="IPR057683">
    <property type="entry name" value="DUF7923"/>
</dbReference>
<dbReference type="InterPro" id="IPR000571">
    <property type="entry name" value="Znf_CCCH"/>
</dbReference>
<dbReference type="Pfam" id="PF25542">
    <property type="entry name" value="zf-CCCH_12"/>
    <property type="match status" value="1"/>
</dbReference>
<dbReference type="AlphaFoldDB" id="A0A6A5R998"/>
<feature type="domain" description="C3H1-type" evidence="3">
    <location>
        <begin position="403"/>
        <end position="431"/>
    </location>
</feature>
<dbReference type="Proteomes" id="UP000800082">
    <property type="component" value="Unassembled WGS sequence"/>
</dbReference>
<evidence type="ECO:0000256" key="2">
    <source>
        <dbReference type="SAM" id="MobiDB-lite"/>
    </source>
</evidence>
<dbReference type="InterPro" id="IPR057654">
    <property type="entry name" value="Znf-CCCH_tandem"/>
</dbReference>
<evidence type="ECO:0000259" key="3">
    <source>
        <dbReference type="PROSITE" id="PS50103"/>
    </source>
</evidence>
<dbReference type="PROSITE" id="PS50103">
    <property type="entry name" value="ZF_C3H1"/>
    <property type="match status" value="1"/>
</dbReference>
<dbReference type="EMBL" id="ML979001">
    <property type="protein sequence ID" value="KAF1923758.1"/>
    <property type="molecule type" value="Genomic_DNA"/>
</dbReference>
<dbReference type="GeneID" id="54347947"/>
<dbReference type="Pfam" id="PF25540">
    <property type="entry name" value="DUF7923"/>
    <property type="match status" value="1"/>
</dbReference>
<gene>
    <name evidence="4" type="ORF">M421DRAFT_405072</name>
</gene>
<name>A0A6A5R998_9PLEO</name>
<evidence type="ECO:0000256" key="1">
    <source>
        <dbReference type="PROSITE-ProRule" id="PRU00723"/>
    </source>
</evidence>
<dbReference type="PANTHER" id="PTHR37543:SF1">
    <property type="entry name" value="CCCH ZINC FINGER DNA BINDING PROTEIN (AFU_ORTHOLOGUE AFUA_5G12760)"/>
    <property type="match status" value="1"/>
</dbReference>
<protein>
    <recommendedName>
        <fullName evidence="3">C3H1-type domain-containing protein</fullName>
    </recommendedName>
</protein>
<feature type="region of interest" description="Disordered" evidence="2">
    <location>
        <begin position="320"/>
        <end position="362"/>
    </location>
</feature>
<evidence type="ECO:0000313" key="4">
    <source>
        <dbReference type="EMBL" id="KAF1923758.1"/>
    </source>
</evidence>
<sequence length="506" mass="56662">MVGLLSMANYDLNNYLRQMESFRAVDHARENLVNELIEKFSSLMREHLELKSDYLSERDNRRNYQSRVEEVHRAMSEHERQVDSSSFVLALIDGDGAIFQDSLLQAAGGDGGSEAASRLYHAIHSHISTLYSNSGNWPVMVQVYLSLDKLAFKLQQIGLLRHSSEMRTFAQRFSVNQPLFSIIDVGQGKERADHKIKEMLRTFSDNPTCRHIIFGGCHDAGYLLNLDQFKHNEAKAGRITLLESTPAYRGFVELPNFKRANFDDVFRNEPLPDFAPAISTTVAAAQSPPHPAQSPVVVRSLMNGSMMSSTPPVKPVVAAVVSPSPSPSTPAPSVSATESSDDSTWASVGNTGSRRAESISIAPSKANTKRKYAYYNKLEQRLDEPLPARDRASVEALDARMKKNGKKMCNNFHLGGSCTQGKFCQFQHEPKLTPGELVALRYKARSLACNNRYCEDIDCYLGHQCANERDFGNCRYDQTCHLRATHGMDKAKWVRVDRDGKEEYSP</sequence>
<feature type="zinc finger region" description="C3H1-type" evidence="1">
    <location>
        <begin position="403"/>
        <end position="431"/>
    </location>
</feature>
<accession>A0A6A5R998</accession>
<reference evidence="4" key="1">
    <citation type="journal article" date="2020" name="Stud. Mycol.">
        <title>101 Dothideomycetes genomes: a test case for predicting lifestyles and emergence of pathogens.</title>
        <authorList>
            <person name="Haridas S."/>
            <person name="Albert R."/>
            <person name="Binder M."/>
            <person name="Bloem J."/>
            <person name="Labutti K."/>
            <person name="Salamov A."/>
            <person name="Andreopoulos B."/>
            <person name="Baker S."/>
            <person name="Barry K."/>
            <person name="Bills G."/>
            <person name="Bluhm B."/>
            <person name="Cannon C."/>
            <person name="Castanera R."/>
            <person name="Culley D."/>
            <person name="Daum C."/>
            <person name="Ezra D."/>
            <person name="Gonzalez J."/>
            <person name="Henrissat B."/>
            <person name="Kuo A."/>
            <person name="Liang C."/>
            <person name="Lipzen A."/>
            <person name="Lutzoni F."/>
            <person name="Magnuson J."/>
            <person name="Mondo S."/>
            <person name="Nolan M."/>
            <person name="Ohm R."/>
            <person name="Pangilinan J."/>
            <person name="Park H.-J."/>
            <person name="Ramirez L."/>
            <person name="Alfaro M."/>
            <person name="Sun H."/>
            <person name="Tritt A."/>
            <person name="Yoshinaga Y."/>
            <person name="Zwiers L.-H."/>
            <person name="Turgeon B."/>
            <person name="Goodwin S."/>
            <person name="Spatafora J."/>
            <person name="Crous P."/>
            <person name="Grigoriev I."/>
        </authorList>
    </citation>
    <scope>NUCLEOTIDE SEQUENCE</scope>
    <source>
        <strain evidence="4">CBS 183.55</strain>
    </source>
</reference>
<organism evidence="4 5">
    <name type="scientific">Didymella exigua CBS 183.55</name>
    <dbReference type="NCBI Taxonomy" id="1150837"/>
    <lineage>
        <taxon>Eukaryota</taxon>
        <taxon>Fungi</taxon>
        <taxon>Dikarya</taxon>
        <taxon>Ascomycota</taxon>
        <taxon>Pezizomycotina</taxon>
        <taxon>Dothideomycetes</taxon>
        <taxon>Pleosporomycetidae</taxon>
        <taxon>Pleosporales</taxon>
        <taxon>Pleosporineae</taxon>
        <taxon>Didymellaceae</taxon>
        <taxon>Didymella</taxon>
    </lineage>
</organism>
<dbReference type="RefSeq" id="XP_033444011.1">
    <property type="nucleotide sequence ID" value="XM_033590284.1"/>
</dbReference>
<keyword evidence="1" id="KW-0863">Zinc-finger</keyword>
<keyword evidence="1" id="KW-0862">Zinc</keyword>
<dbReference type="Pfam" id="PF25543">
    <property type="entry name" value="zf-CCCH_tandem"/>
    <property type="match status" value="1"/>
</dbReference>
<evidence type="ECO:0000313" key="5">
    <source>
        <dbReference type="Proteomes" id="UP000800082"/>
    </source>
</evidence>
<dbReference type="OrthoDB" id="2270193at2759"/>
<feature type="compositionally biased region" description="Polar residues" evidence="2">
    <location>
        <begin position="342"/>
        <end position="353"/>
    </location>
</feature>
<keyword evidence="1" id="KW-0479">Metal-binding</keyword>
<dbReference type="PANTHER" id="PTHR37543">
    <property type="entry name" value="CCCH ZINC FINGER DNA BINDING PROTEIN (AFU_ORTHOLOGUE AFUA_5G12760)"/>
    <property type="match status" value="1"/>
</dbReference>